<comment type="caution">
    <text evidence="8">The sequence shown here is derived from an EMBL/GenBank/DDBJ whole genome shotgun (WGS) entry which is preliminary data.</text>
</comment>
<dbReference type="InterPro" id="IPR015883">
    <property type="entry name" value="Glyco_hydro_20_cat"/>
</dbReference>
<dbReference type="Pfam" id="PF00728">
    <property type="entry name" value="Glyco_hydro_20"/>
    <property type="match status" value="1"/>
</dbReference>
<feature type="signal peptide" evidence="5">
    <location>
        <begin position="1"/>
        <end position="27"/>
    </location>
</feature>
<gene>
    <name evidence="8" type="ORF">H0B56_20285</name>
</gene>
<dbReference type="InterPro" id="IPR017853">
    <property type="entry name" value="GH"/>
</dbReference>
<dbReference type="AlphaFoldDB" id="A0A838AFA6"/>
<dbReference type="PROSITE" id="PS51318">
    <property type="entry name" value="TAT"/>
    <property type="match status" value="1"/>
</dbReference>
<keyword evidence="9" id="KW-1185">Reference proteome</keyword>
<dbReference type="PANTHER" id="PTHR43678">
    <property type="entry name" value="PUTATIVE (AFU_ORTHOLOGUE AFUA_2G00640)-RELATED"/>
    <property type="match status" value="1"/>
</dbReference>
<feature type="active site" description="Proton donor" evidence="4">
    <location>
        <position position="309"/>
    </location>
</feature>
<evidence type="ECO:0000259" key="7">
    <source>
        <dbReference type="Pfam" id="PF02838"/>
    </source>
</evidence>
<dbReference type="EMBL" id="JACCKD010000008">
    <property type="protein sequence ID" value="MBA0127891.1"/>
    <property type="molecule type" value="Genomic_DNA"/>
</dbReference>
<dbReference type="PANTHER" id="PTHR43678:SF1">
    <property type="entry name" value="BETA-N-ACETYLHEXOSAMINIDASE"/>
    <property type="match status" value="1"/>
</dbReference>
<dbReference type="SUPFAM" id="SSF51445">
    <property type="entry name" value="(Trans)glycosidases"/>
    <property type="match status" value="1"/>
</dbReference>
<dbReference type="InterPro" id="IPR029018">
    <property type="entry name" value="Hex-like_dom2"/>
</dbReference>
<evidence type="ECO:0000256" key="1">
    <source>
        <dbReference type="ARBA" id="ARBA00006285"/>
    </source>
</evidence>
<sequence length="526" mass="58576">MTITRRSTLQGLLAGGTLAAIPGWARAAEAPAQPWTIPAMRRWRPAPGSFHINSPARVVVTPREAEELSPTAETTAEDLEALLRIPARVLVTARPPRRGEVRLRLGAEDAVLGAEGYRMELGAAAVITANTAAGAFHGTRSLLQLLAQPGPVPAGVALDWPRYADRGLMVDVGRKHFSYEWLVARVHECAYLKLNYLHLWFTENLGWRIESERHPEIVSAEHLTKQQVRDLTELASRYHVTVVSGITMPGHMGAALAPHPEFQLRDVSGRANETALDFTIPQARQFAFDLVDEYLPLFPNQRWTISADEYLPAATYPLYPQLEEYARQRYGDSANAKDAVFGFVNDINAHVRAHGRTARVSNDDLDGGEAVAVDPDTVVEWWTDISPLSDPSPPTPAEILDSGHEIHNISWYPTYYSNLGFPLPPKPDLEGMYETWAVHRFRGPMYLHGDIGAPYHDIDPSEPRNSGSRLNVWNDDPEAETEQEIAEGIHPRLRVMAQQTWESPKLVPTYAEFEKIIDAVGEPPRT</sequence>
<dbReference type="GO" id="GO:0005975">
    <property type="term" value="P:carbohydrate metabolic process"/>
    <property type="evidence" value="ECO:0007669"/>
    <property type="project" value="InterPro"/>
</dbReference>
<reference evidence="8 9" key="1">
    <citation type="submission" date="2020-07" db="EMBL/GenBank/DDBJ databases">
        <title>Genome of Haloechinothrix sp.</title>
        <authorList>
            <person name="Tang S.-K."/>
            <person name="Yang L."/>
            <person name="Zhu W.-Y."/>
        </authorList>
    </citation>
    <scope>NUCLEOTIDE SEQUENCE [LARGE SCALE GENOMIC DNA]</scope>
    <source>
        <strain evidence="8 9">YIM 98757</strain>
    </source>
</reference>
<dbReference type="GO" id="GO:0004563">
    <property type="term" value="F:beta-N-acetylhexosaminidase activity"/>
    <property type="evidence" value="ECO:0007669"/>
    <property type="project" value="InterPro"/>
</dbReference>
<name>A0A838AFA6_9PSEU</name>
<dbReference type="RefSeq" id="WP_180894683.1">
    <property type="nucleotide sequence ID" value="NZ_JACCKD010000008.1"/>
</dbReference>
<dbReference type="InterPro" id="IPR025705">
    <property type="entry name" value="Beta_hexosaminidase_sua/sub"/>
</dbReference>
<evidence type="ECO:0000256" key="2">
    <source>
        <dbReference type="ARBA" id="ARBA00022801"/>
    </source>
</evidence>
<evidence type="ECO:0000256" key="3">
    <source>
        <dbReference type="ARBA" id="ARBA00023295"/>
    </source>
</evidence>
<evidence type="ECO:0000259" key="6">
    <source>
        <dbReference type="Pfam" id="PF00728"/>
    </source>
</evidence>
<dbReference type="Proteomes" id="UP000582974">
    <property type="component" value="Unassembled WGS sequence"/>
</dbReference>
<keyword evidence="3" id="KW-0326">Glycosidase</keyword>
<protein>
    <submittedName>
        <fullName evidence="8">Beta-N-acetylhexosaminidase</fullName>
    </submittedName>
</protein>
<keyword evidence="5" id="KW-0732">Signal</keyword>
<dbReference type="SUPFAM" id="SSF55545">
    <property type="entry name" value="beta-N-acetylhexosaminidase-like domain"/>
    <property type="match status" value="1"/>
</dbReference>
<dbReference type="Pfam" id="PF02838">
    <property type="entry name" value="Glyco_hydro_20b"/>
    <property type="match status" value="1"/>
</dbReference>
<dbReference type="Gene3D" id="3.30.379.10">
    <property type="entry name" value="Chitobiase/beta-hexosaminidase domain 2-like"/>
    <property type="match status" value="1"/>
</dbReference>
<accession>A0A838AFA6</accession>
<proteinExistence type="inferred from homology"/>
<dbReference type="PRINTS" id="PR00738">
    <property type="entry name" value="GLHYDRLASE20"/>
</dbReference>
<dbReference type="InterPro" id="IPR052764">
    <property type="entry name" value="GH20_Enzymes"/>
</dbReference>
<evidence type="ECO:0000313" key="9">
    <source>
        <dbReference type="Proteomes" id="UP000582974"/>
    </source>
</evidence>
<feature type="chain" id="PRO_5032620975" evidence="5">
    <location>
        <begin position="28"/>
        <end position="526"/>
    </location>
</feature>
<organism evidence="8 9">
    <name type="scientific">Haloechinothrix aidingensis</name>
    <dbReference type="NCBI Taxonomy" id="2752311"/>
    <lineage>
        <taxon>Bacteria</taxon>
        <taxon>Bacillati</taxon>
        <taxon>Actinomycetota</taxon>
        <taxon>Actinomycetes</taxon>
        <taxon>Pseudonocardiales</taxon>
        <taxon>Pseudonocardiaceae</taxon>
        <taxon>Haloechinothrix</taxon>
    </lineage>
</organism>
<feature type="domain" description="Beta-hexosaminidase bacterial type N-terminal" evidence="7">
    <location>
        <begin position="36"/>
        <end position="160"/>
    </location>
</feature>
<feature type="domain" description="Glycoside hydrolase family 20 catalytic" evidence="6">
    <location>
        <begin position="164"/>
        <end position="502"/>
    </location>
</feature>
<evidence type="ECO:0000313" key="8">
    <source>
        <dbReference type="EMBL" id="MBA0127891.1"/>
    </source>
</evidence>
<dbReference type="InterPro" id="IPR015882">
    <property type="entry name" value="HEX_bac_N"/>
</dbReference>
<comment type="similarity">
    <text evidence="1">Belongs to the glycosyl hydrolase 20 family.</text>
</comment>
<evidence type="ECO:0000256" key="4">
    <source>
        <dbReference type="PIRSR" id="PIRSR625705-1"/>
    </source>
</evidence>
<evidence type="ECO:0000256" key="5">
    <source>
        <dbReference type="SAM" id="SignalP"/>
    </source>
</evidence>
<keyword evidence="2" id="KW-0378">Hydrolase</keyword>
<dbReference type="Gene3D" id="3.20.20.80">
    <property type="entry name" value="Glycosidases"/>
    <property type="match status" value="1"/>
</dbReference>
<dbReference type="InterPro" id="IPR006311">
    <property type="entry name" value="TAT_signal"/>
</dbReference>